<protein>
    <submittedName>
        <fullName evidence="1">15247_t:CDS:1</fullName>
    </submittedName>
</protein>
<keyword evidence="2" id="KW-1185">Reference proteome</keyword>
<feature type="non-terminal residue" evidence="1">
    <location>
        <position position="1"/>
    </location>
</feature>
<reference evidence="1" key="1">
    <citation type="submission" date="2021-06" db="EMBL/GenBank/DDBJ databases">
        <authorList>
            <person name="Kallberg Y."/>
            <person name="Tangrot J."/>
            <person name="Rosling A."/>
        </authorList>
    </citation>
    <scope>NUCLEOTIDE SEQUENCE</scope>
    <source>
        <strain evidence="1">CL356</strain>
    </source>
</reference>
<sequence length="75" mass="8519">SKEDFSIRCTEVIQSLTNQKPVAFGSQTRRTLACARPLIVQDAATDWLGMHDGERFQPEPKTPPYLRDLMVGDQR</sequence>
<dbReference type="Proteomes" id="UP000789525">
    <property type="component" value="Unassembled WGS sequence"/>
</dbReference>
<name>A0ACA9PY51_9GLOM</name>
<evidence type="ECO:0000313" key="2">
    <source>
        <dbReference type="Proteomes" id="UP000789525"/>
    </source>
</evidence>
<evidence type="ECO:0000313" key="1">
    <source>
        <dbReference type="EMBL" id="CAG8725294.1"/>
    </source>
</evidence>
<comment type="caution">
    <text evidence="1">The sequence shown here is derived from an EMBL/GenBank/DDBJ whole genome shotgun (WGS) entry which is preliminary data.</text>
</comment>
<dbReference type="EMBL" id="CAJVPT010040377">
    <property type="protein sequence ID" value="CAG8725294.1"/>
    <property type="molecule type" value="Genomic_DNA"/>
</dbReference>
<organism evidence="1 2">
    <name type="scientific">Acaulospora colombiana</name>
    <dbReference type="NCBI Taxonomy" id="27376"/>
    <lineage>
        <taxon>Eukaryota</taxon>
        <taxon>Fungi</taxon>
        <taxon>Fungi incertae sedis</taxon>
        <taxon>Mucoromycota</taxon>
        <taxon>Glomeromycotina</taxon>
        <taxon>Glomeromycetes</taxon>
        <taxon>Diversisporales</taxon>
        <taxon>Acaulosporaceae</taxon>
        <taxon>Acaulospora</taxon>
    </lineage>
</organism>
<gene>
    <name evidence="1" type="ORF">ACOLOM_LOCUS11335</name>
</gene>
<accession>A0ACA9PY51</accession>
<proteinExistence type="predicted"/>